<reference evidence="1 2" key="1">
    <citation type="submission" date="2016-10" db="EMBL/GenBank/DDBJ databases">
        <authorList>
            <person name="de Groot N.N."/>
        </authorList>
    </citation>
    <scope>NUCLEOTIDE SEQUENCE [LARGE SCALE GENOMIC DNA]</scope>
    <source>
        <strain evidence="1 2">DSM 9179</strain>
    </source>
</reference>
<dbReference type="STRING" id="99656.SAMN05421659_11261"/>
<organism evidence="1 2">
    <name type="scientific">[Clostridium] fimetarium</name>
    <dbReference type="NCBI Taxonomy" id="99656"/>
    <lineage>
        <taxon>Bacteria</taxon>
        <taxon>Bacillati</taxon>
        <taxon>Bacillota</taxon>
        <taxon>Clostridia</taxon>
        <taxon>Lachnospirales</taxon>
        <taxon>Lachnospiraceae</taxon>
    </lineage>
</organism>
<evidence type="ECO:0000313" key="1">
    <source>
        <dbReference type="EMBL" id="SEW36149.1"/>
    </source>
</evidence>
<evidence type="ECO:0000313" key="2">
    <source>
        <dbReference type="Proteomes" id="UP000199701"/>
    </source>
</evidence>
<dbReference type="RefSeq" id="WP_092455411.1">
    <property type="nucleotide sequence ID" value="NZ_FOJI01000012.1"/>
</dbReference>
<dbReference type="AlphaFoldDB" id="A0A1I0R6W1"/>
<evidence type="ECO:0008006" key="3">
    <source>
        <dbReference type="Google" id="ProtNLM"/>
    </source>
</evidence>
<name>A0A1I0R6W1_9FIRM</name>
<dbReference type="EMBL" id="FOJI01000012">
    <property type="protein sequence ID" value="SEW36149.1"/>
    <property type="molecule type" value="Genomic_DNA"/>
</dbReference>
<gene>
    <name evidence="1" type="ORF">SAMN05421659_11261</name>
</gene>
<dbReference type="Proteomes" id="UP000199701">
    <property type="component" value="Unassembled WGS sequence"/>
</dbReference>
<accession>A0A1I0R6W1</accession>
<proteinExistence type="predicted"/>
<protein>
    <recommendedName>
        <fullName evidence="3">DUF4352 domain-containing protein</fullName>
    </recommendedName>
</protein>
<sequence>MLIRVKGSIIKRWKLLSIILIILLVSGRIVYVNAYYPQTVKRYYAQGDIFEYSKLNISVDKMTVYTKDSFMSYANDNLKGFNKETMAKITMDYYVYIVDITVNNPTDRETKVSYGQMAISIGNVSNGSNTYLNKLLNQEEYSIIFGPSTTRSVSIAYTIPKVNDMTDKEFKAILDKKCTYSFKEFYHLNIVSISKLDKYE</sequence>
<keyword evidence="2" id="KW-1185">Reference proteome</keyword>